<protein>
    <recommendedName>
        <fullName evidence="6">Protein kinase domain-containing protein</fullName>
    </recommendedName>
</protein>
<organism evidence="4 5">
    <name type="scientific">Fusarium phyllophilum</name>
    <dbReference type="NCBI Taxonomy" id="47803"/>
    <lineage>
        <taxon>Eukaryota</taxon>
        <taxon>Fungi</taxon>
        <taxon>Dikarya</taxon>
        <taxon>Ascomycota</taxon>
        <taxon>Pezizomycotina</taxon>
        <taxon>Sordariomycetes</taxon>
        <taxon>Hypocreomycetidae</taxon>
        <taxon>Hypocreales</taxon>
        <taxon>Nectriaceae</taxon>
        <taxon>Fusarium</taxon>
        <taxon>Fusarium fujikuroi species complex</taxon>
    </lineage>
</organism>
<feature type="domain" description="Prion-inhibition and propagation HeLo" evidence="2">
    <location>
        <begin position="51"/>
        <end position="257"/>
    </location>
</feature>
<evidence type="ECO:0000259" key="3">
    <source>
        <dbReference type="Pfam" id="PF24476"/>
    </source>
</evidence>
<dbReference type="Gene3D" id="1.20.120.1020">
    <property type="entry name" value="Prion-inhibition and propagation, HeLo domain"/>
    <property type="match status" value="1"/>
</dbReference>
<feature type="domain" description="DUF7580" evidence="3">
    <location>
        <begin position="403"/>
        <end position="586"/>
    </location>
</feature>
<dbReference type="InterPro" id="IPR056002">
    <property type="entry name" value="DUF7580"/>
</dbReference>
<proteinExistence type="predicted"/>
<keyword evidence="5" id="KW-1185">Reference proteome</keyword>
<evidence type="ECO:0000256" key="1">
    <source>
        <dbReference type="SAM" id="MobiDB-lite"/>
    </source>
</evidence>
<dbReference type="Gene3D" id="1.10.510.10">
    <property type="entry name" value="Transferase(Phosphotransferase) domain 1"/>
    <property type="match status" value="1"/>
</dbReference>
<sequence length="636" mass="72517">MWRSKLKRSKEDRANTSFLSFLPRAKDPSDCSPLRYSTDMSDQALNVASFALSTIALIELYNACLGGVEFVCRAKSTSRSIQELISQINIERHRLAIWGRRWGLLTKSRSEIDHDLDISDLRQIVQSSLTSIEMAVCDLETIQSKYGLNFTTETQPRDGTDTVPDAFDQDPVHHSTLSASRETWERRIQDRQRLLERMQAASYSFSDKDKLSQLSETISWHVQRLWDLLLVNMMPGIERQLISDVLASITTESELKLVRSTTDIPTLRQHADNDITARELSRSATDPSRAYTMRRRYGSVRPRPPVEENSTRVIADYSDVKVITGQGQRQQRTPVLLEWKRGDWPSEISQQMEARVNNLALLLSRIKSGIEAESYRVLECMGYFEDDKPNSFGIFYRLPKGADPNQSPVSLSDFLATGSNHLDRVPSLDARIHLAKCLVISLHEFHSSGWLHKQICSQNIVFFKSESSDKFNEDSLTHPYMVGFGISRPESDQWGTETKGSKPISLHRHPGQDSDSSARYHDIYSLGLVLLEIAQWRSLQDISDEEAIAPASFHNQILSVARTIDFDVGKTYCDVVQTMLESVQKYTWVAPQSMFTDTEEKILQLSEVYEGKVLRDFYYSVVEKLVSAIINGVRFY</sequence>
<dbReference type="InterPro" id="IPR038305">
    <property type="entry name" value="HeLo_sf"/>
</dbReference>
<evidence type="ECO:0000313" key="4">
    <source>
        <dbReference type="EMBL" id="KAF5566664.1"/>
    </source>
</evidence>
<evidence type="ECO:0008006" key="6">
    <source>
        <dbReference type="Google" id="ProtNLM"/>
    </source>
</evidence>
<dbReference type="Pfam" id="PF24476">
    <property type="entry name" value="DUF7580"/>
    <property type="match status" value="1"/>
</dbReference>
<feature type="region of interest" description="Disordered" evidence="1">
    <location>
        <begin position="153"/>
        <end position="181"/>
    </location>
</feature>
<dbReference type="EMBL" id="JAAOAQ010000107">
    <property type="protein sequence ID" value="KAF5566664.1"/>
    <property type="molecule type" value="Genomic_DNA"/>
</dbReference>
<feature type="region of interest" description="Disordered" evidence="1">
    <location>
        <begin position="492"/>
        <end position="516"/>
    </location>
</feature>
<dbReference type="AlphaFoldDB" id="A0A8H5NIG5"/>
<evidence type="ECO:0000313" key="5">
    <source>
        <dbReference type="Proteomes" id="UP000582016"/>
    </source>
</evidence>
<dbReference type="Proteomes" id="UP000582016">
    <property type="component" value="Unassembled WGS sequence"/>
</dbReference>
<gene>
    <name evidence="4" type="ORF">FPHYL_3605</name>
</gene>
<dbReference type="OrthoDB" id="5081537at2759"/>
<comment type="caution">
    <text evidence="4">The sequence shown here is derived from an EMBL/GenBank/DDBJ whole genome shotgun (WGS) entry which is preliminary data.</text>
</comment>
<dbReference type="Pfam" id="PF14479">
    <property type="entry name" value="HeLo"/>
    <property type="match status" value="1"/>
</dbReference>
<name>A0A8H5NIG5_9HYPO</name>
<evidence type="ECO:0000259" key="2">
    <source>
        <dbReference type="Pfam" id="PF14479"/>
    </source>
</evidence>
<reference evidence="4 5" key="1">
    <citation type="submission" date="2020-05" db="EMBL/GenBank/DDBJ databases">
        <title>Identification and distribution of gene clusters putatively required for synthesis of sphingolipid metabolism inhibitors in phylogenetically diverse species of the filamentous fungus Fusarium.</title>
        <authorList>
            <person name="Kim H.-S."/>
            <person name="Busman M."/>
            <person name="Brown D.W."/>
            <person name="Divon H."/>
            <person name="Uhlig S."/>
            <person name="Proctor R.H."/>
        </authorList>
    </citation>
    <scope>NUCLEOTIDE SEQUENCE [LARGE SCALE GENOMIC DNA]</scope>
    <source>
        <strain evidence="4 5">NRRL 13617</strain>
    </source>
</reference>
<dbReference type="InterPro" id="IPR029498">
    <property type="entry name" value="HeLo_dom"/>
</dbReference>
<dbReference type="PANTHER" id="PTHR37542">
    <property type="entry name" value="HELO DOMAIN-CONTAINING PROTEIN-RELATED"/>
    <property type="match status" value="1"/>
</dbReference>
<accession>A0A8H5NIG5</accession>
<dbReference type="InterPro" id="IPR011009">
    <property type="entry name" value="Kinase-like_dom_sf"/>
</dbReference>
<dbReference type="SUPFAM" id="SSF56112">
    <property type="entry name" value="Protein kinase-like (PK-like)"/>
    <property type="match status" value="1"/>
</dbReference>